<sequence>MLNIGLKKNARGQGMTEYIIIVALIAVAAIGVFRYFGNTARAQVAVAAAELGGQDSKTARTGATSNGTKAVTEGTTNKTLNNFEQQKQ</sequence>
<keyword evidence="2" id="KW-1133">Transmembrane helix</keyword>
<dbReference type="EMBL" id="FMYL01000012">
    <property type="protein sequence ID" value="SDC22232.1"/>
    <property type="molecule type" value="Genomic_DNA"/>
</dbReference>
<feature type="region of interest" description="Disordered" evidence="1">
    <location>
        <begin position="56"/>
        <end position="88"/>
    </location>
</feature>
<dbReference type="Proteomes" id="UP000242501">
    <property type="component" value="Unassembled WGS sequence"/>
</dbReference>
<dbReference type="AlphaFoldDB" id="A0A1G6JU07"/>
<evidence type="ECO:0008006" key="5">
    <source>
        <dbReference type="Google" id="ProtNLM"/>
    </source>
</evidence>
<reference evidence="4" key="1">
    <citation type="submission" date="2016-09" db="EMBL/GenBank/DDBJ databases">
        <authorList>
            <person name="Varghese N."/>
            <person name="Submissions S."/>
        </authorList>
    </citation>
    <scope>NUCLEOTIDE SEQUENCE [LARGE SCALE GENOMIC DNA]</scope>
    <source>
        <strain evidence="4">ANC 4422</strain>
    </source>
</reference>
<keyword evidence="2" id="KW-0812">Transmembrane</keyword>
<organism evidence="3 4">
    <name type="scientific">Acinetobacter boissieri</name>
    <dbReference type="NCBI Taxonomy" id="1219383"/>
    <lineage>
        <taxon>Bacteria</taxon>
        <taxon>Pseudomonadati</taxon>
        <taxon>Pseudomonadota</taxon>
        <taxon>Gammaproteobacteria</taxon>
        <taxon>Moraxellales</taxon>
        <taxon>Moraxellaceae</taxon>
        <taxon>Acinetobacter</taxon>
    </lineage>
</organism>
<keyword evidence="2" id="KW-0472">Membrane</keyword>
<name>A0A1G6JU07_9GAMM</name>
<evidence type="ECO:0000313" key="3">
    <source>
        <dbReference type="EMBL" id="SDC22232.1"/>
    </source>
</evidence>
<feature type="transmembrane region" description="Helical" evidence="2">
    <location>
        <begin position="18"/>
        <end position="36"/>
    </location>
</feature>
<evidence type="ECO:0000313" key="4">
    <source>
        <dbReference type="Proteomes" id="UP000242501"/>
    </source>
</evidence>
<dbReference type="STRING" id="1219383.SAMN05421733_11271"/>
<protein>
    <recommendedName>
        <fullName evidence="5">Pilus assembly protein Flp/PilA</fullName>
    </recommendedName>
</protein>
<accession>A0A1G6JU07</accession>
<gene>
    <name evidence="3" type="ORF">SAMN05421733_11271</name>
</gene>
<evidence type="ECO:0000256" key="2">
    <source>
        <dbReference type="SAM" id="Phobius"/>
    </source>
</evidence>
<proteinExistence type="predicted"/>
<dbReference type="RefSeq" id="WP_092749784.1">
    <property type="nucleotide sequence ID" value="NZ_FMYL01000012.1"/>
</dbReference>
<evidence type="ECO:0000256" key="1">
    <source>
        <dbReference type="SAM" id="MobiDB-lite"/>
    </source>
</evidence>
<keyword evidence="4" id="KW-1185">Reference proteome</keyword>